<dbReference type="EMBL" id="BARV01002265">
    <property type="protein sequence ID" value="GAH90629.1"/>
    <property type="molecule type" value="Genomic_DNA"/>
</dbReference>
<evidence type="ECO:0000313" key="1">
    <source>
        <dbReference type="EMBL" id="GAH90629.1"/>
    </source>
</evidence>
<accession>X1KKF7</accession>
<gene>
    <name evidence="1" type="ORF">S06H3_05966</name>
</gene>
<comment type="caution">
    <text evidence="1">The sequence shown here is derived from an EMBL/GenBank/DDBJ whole genome shotgun (WGS) entry which is preliminary data.</text>
</comment>
<name>X1KKF7_9ZZZZ</name>
<reference evidence="1" key="1">
    <citation type="journal article" date="2014" name="Front. Microbiol.">
        <title>High frequency of phylogenetically diverse reductive dehalogenase-homologous genes in deep subseafloor sedimentary metagenomes.</title>
        <authorList>
            <person name="Kawai M."/>
            <person name="Futagami T."/>
            <person name="Toyoda A."/>
            <person name="Takaki Y."/>
            <person name="Nishi S."/>
            <person name="Hori S."/>
            <person name="Arai W."/>
            <person name="Tsubouchi T."/>
            <person name="Morono Y."/>
            <person name="Uchiyama I."/>
            <person name="Ito T."/>
            <person name="Fujiyama A."/>
            <person name="Inagaki F."/>
            <person name="Takami H."/>
        </authorList>
    </citation>
    <scope>NUCLEOTIDE SEQUENCE</scope>
    <source>
        <strain evidence="1">Expedition CK06-06</strain>
    </source>
</reference>
<dbReference type="Pfam" id="PF13370">
    <property type="entry name" value="Fer4_13"/>
    <property type="match status" value="1"/>
</dbReference>
<sequence>MEIFKLNEEEDIAEVIKNDYEESDKECIDEAVESCPTEAISTD</sequence>
<organism evidence="1">
    <name type="scientific">marine sediment metagenome</name>
    <dbReference type="NCBI Taxonomy" id="412755"/>
    <lineage>
        <taxon>unclassified sequences</taxon>
        <taxon>metagenomes</taxon>
        <taxon>ecological metagenomes</taxon>
    </lineage>
</organism>
<dbReference type="AlphaFoldDB" id="X1KKF7"/>
<dbReference type="Gene3D" id="3.30.70.20">
    <property type="match status" value="1"/>
</dbReference>
<protein>
    <submittedName>
        <fullName evidence="1">Uncharacterized protein</fullName>
    </submittedName>
</protein>
<proteinExistence type="predicted"/>